<evidence type="ECO:0000256" key="8">
    <source>
        <dbReference type="SAM" id="Phobius"/>
    </source>
</evidence>
<dbReference type="Proteomes" id="UP000314294">
    <property type="component" value="Unassembled WGS sequence"/>
</dbReference>
<evidence type="ECO:0000256" key="3">
    <source>
        <dbReference type="ARBA" id="ARBA00022692"/>
    </source>
</evidence>
<feature type="domain" description="Ig-like" evidence="9">
    <location>
        <begin position="186"/>
        <end position="300"/>
    </location>
</feature>
<dbReference type="SUPFAM" id="SSF48726">
    <property type="entry name" value="Immunoglobulin"/>
    <property type="match status" value="2"/>
</dbReference>
<evidence type="ECO:0000256" key="4">
    <source>
        <dbReference type="ARBA" id="ARBA00022729"/>
    </source>
</evidence>
<comment type="similarity">
    <text evidence="2">Belongs to the FAM187 family.</text>
</comment>
<evidence type="ECO:0000256" key="6">
    <source>
        <dbReference type="ARBA" id="ARBA00023136"/>
    </source>
</evidence>
<dbReference type="GO" id="GO:0016020">
    <property type="term" value="C:membrane"/>
    <property type="evidence" value="ECO:0007669"/>
    <property type="project" value="UniProtKB-SubCell"/>
</dbReference>
<evidence type="ECO:0000256" key="7">
    <source>
        <dbReference type="ARBA" id="ARBA00023180"/>
    </source>
</evidence>
<dbReference type="Gene3D" id="2.60.40.10">
    <property type="entry name" value="Immunoglobulins"/>
    <property type="match status" value="1"/>
</dbReference>
<evidence type="ECO:0000256" key="2">
    <source>
        <dbReference type="ARBA" id="ARBA00008727"/>
    </source>
</evidence>
<evidence type="ECO:0000256" key="1">
    <source>
        <dbReference type="ARBA" id="ARBA00004479"/>
    </source>
</evidence>
<accession>A0A4Z2IQC4</accession>
<protein>
    <submittedName>
        <fullName evidence="10">Ig-like V-type domain-containing protein FAM187A</fullName>
    </submittedName>
</protein>
<evidence type="ECO:0000259" key="9">
    <source>
        <dbReference type="PROSITE" id="PS50835"/>
    </source>
</evidence>
<dbReference type="InterPro" id="IPR039311">
    <property type="entry name" value="FAM187A/B"/>
</dbReference>
<dbReference type="InterPro" id="IPR003599">
    <property type="entry name" value="Ig_sub"/>
</dbReference>
<keyword evidence="6 8" id="KW-0472">Membrane</keyword>
<organism evidence="10 11">
    <name type="scientific">Liparis tanakae</name>
    <name type="common">Tanaka's snailfish</name>
    <dbReference type="NCBI Taxonomy" id="230148"/>
    <lineage>
        <taxon>Eukaryota</taxon>
        <taxon>Metazoa</taxon>
        <taxon>Chordata</taxon>
        <taxon>Craniata</taxon>
        <taxon>Vertebrata</taxon>
        <taxon>Euteleostomi</taxon>
        <taxon>Actinopterygii</taxon>
        <taxon>Neopterygii</taxon>
        <taxon>Teleostei</taxon>
        <taxon>Neoteleostei</taxon>
        <taxon>Acanthomorphata</taxon>
        <taxon>Eupercaria</taxon>
        <taxon>Perciformes</taxon>
        <taxon>Cottioidei</taxon>
        <taxon>Cottales</taxon>
        <taxon>Liparidae</taxon>
        <taxon>Liparis</taxon>
    </lineage>
</organism>
<dbReference type="PROSITE" id="PS50835">
    <property type="entry name" value="IG_LIKE"/>
    <property type="match status" value="2"/>
</dbReference>
<feature type="transmembrane region" description="Helical" evidence="8">
    <location>
        <begin position="530"/>
        <end position="553"/>
    </location>
</feature>
<dbReference type="InterPro" id="IPR013106">
    <property type="entry name" value="Ig_V-set"/>
</dbReference>
<sequence>MNNNGSVAAVRFGESELKGIGVKVGIGRVQFSVTWLFDKLGVRLGQNYRPGSLEADPAMTMKSPEEQASRDQLVNDPLHRALIEEAQLLKWSSLSNRGGRNNLLELNSWRSGVRTSRRSWVYEAPLTPTDSRAYELYGAICNVETVMPSTPSSPILLLLLLLRSLGVWSYEAPEDKQDVFARKACPAFLTFTNAAYLAGVTVELPCHCKPQQIKSVVWFFRKHLDGSKETRALTDHHGNRLLDPNVPHSGDLRSRFSIRLFSLLIFRAGLDDSGVYICGSAHKDFFYGYDLDIQEARTLSFISSTSKKREVRKGLGSRKSVYRVFTSFRPWSVCDRCGVPGERVRVGLCYVHSHYLHVRYGRANQTVTSCGSGAVPSAFGQLKKSSVGARLEVTSCQVTCQTPAPPSSKILALMTFLGYNSASLPVFYLSRPADRTLTLGCPGARPNMAVAWDRGAEPIYRSEHLAGRDLSAPPPRLLIDTGHHLLFQPARAQDSGIYYCWLEGRRAAEIRLLVYLHLGRGQSVTSHPDFWIALQTVLRSYVAMTAVFCLLVFCRAGVKHLRDTRETHED</sequence>
<keyword evidence="4" id="KW-0732">Signal</keyword>
<dbReference type="Pfam" id="PF07686">
    <property type="entry name" value="V-set"/>
    <property type="match status" value="1"/>
</dbReference>
<dbReference type="InterPro" id="IPR007110">
    <property type="entry name" value="Ig-like_dom"/>
</dbReference>
<dbReference type="OrthoDB" id="9899560at2759"/>
<feature type="domain" description="Ig-like" evidence="9">
    <location>
        <begin position="406"/>
        <end position="511"/>
    </location>
</feature>
<comment type="caution">
    <text evidence="10">The sequence shown here is derived from an EMBL/GenBank/DDBJ whole genome shotgun (WGS) entry which is preliminary data.</text>
</comment>
<reference evidence="10 11" key="1">
    <citation type="submission" date="2019-03" db="EMBL/GenBank/DDBJ databases">
        <title>First draft genome of Liparis tanakae, snailfish: a comprehensive survey of snailfish specific genes.</title>
        <authorList>
            <person name="Kim W."/>
            <person name="Song I."/>
            <person name="Jeong J.-H."/>
            <person name="Kim D."/>
            <person name="Kim S."/>
            <person name="Ryu S."/>
            <person name="Song J.Y."/>
            <person name="Lee S.K."/>
        </authorList>
    </citation>
    <scope>NUCLEOTIDE SEQUENCE [LARGE SCALE GENOMIC DNA]</scope>
    <source>
        <tissue evidence="10">Muscle</tissue>
    </source>
</reference>
<keyword evidence="7" id="KW-0325">Glycoprotein</keyword>
<dbReference type="EMBL" id="SRLO01000058">
    <property type="protein sequence ID" value="TNN80066.1"/>
    <property type="molecule type" value="Genomic_DNA"/>
</dbReference>
<evidence type="ECO:0000313" key="10">
    <source>
        <dbReference type="EMBL" id="TNN80066.1"/>
    </source>
</evidence>
<keyword evidence="11" id="KW-1185">Reference proteome</keyword>
<gene>
    <name evidence="10" type="primary">FAM187A</name>
    <name evidence="10" type="ORF">EYF80_009718</name>
</gene>
<name>A0A4Z2IQC4_9TELE</name>
<dbReference type="SMART" id="SM00409">
    <property type="entry name" value="IG"/>
    <property type="match status" value="2"/>
</dbReference>
<dbReference type="InterPro" id="IPR013783">
    <property type="entry name" value="Ig-like_fold"/>
</dbReference>
<keyword evidence="3 8" id="KW-0812">Transmembrane</keyword>
<evidence type="ECO:0000256" key="5">
    <source>
        <dbReference type="ARBA" id="ARBA00022989"/>
    </source>
</evidence>
<dbReference type="PANTHER" id="PTHR32178">
    <property type="entry name" value="FAM187"/>
    <property type="match status" value="1"/>
</dbReference>
<dbReference type="PANTHER" id="PTHR32178:SF7">
    <property type="entry name" value="IG-LIKE V-TYPE DOMAIN-CONTAINING PROTEIN FAM187A"/>
    <property type="match status" value="1"/>
</dbReference>
<keyword evidence="5 8" id="KW-1133">Transmembrane helix</keyword>
<evidence type="ECO:0000313" key="11">
    <source>
        <dbReference type="Proteomes" id="UP000314294"/>
    </source>
</evidence>
<dbReference type="InterPro" id="IPR036179">
    <property type="entry name" value="Ig-like_dom_sf"/>
</dbReference>
<proteinExistence type="inferred from homology"/>
<comment type="subcellular location">
    <subcellularLocation>
        <location evidence="1">Membrane</location>
        <topology evidence="1">Single-pass type I membrane protein</topology>
    </subcellularLocation>
</comment>
<dbReference type="AlphaFoldDB" id="A0A4Z2IQC4"/>